<dbReference type="OrthoDB" id="9766487at2"/>
<keyword evidence="3 6" id="KW-0378">Hydrolase</keyword>
<keyword evidence="10" id="KW-1185">Reference proteome</keyword>
<gene>
    <name evidence="9" type="ORF">C7384_103104</name>
</gene>
<dbReference type="InterPro" id="IPR004438">
    <property type="entry name" value="Peptidase_M3B"/>
</dbReference>
<evidence type="ECO:0000256" key="6">
    <source>
        <dbReference type="RuleBase" id="RU368091"/>
    </source>
</evidence>
<keyword evidence="1 6" id="KW-0645">Protease</keyword>
<dbReference type="CDD" id="cd09608">
    <property type="entry name" value="M3B_PepF"/>
    <property type="match status" value="1"/>
</dbReference>
<evidence type="ECO:0000256" key="1">
    <source>
        <dbReference type="ARBA" id="ARBA00022670"/>
    </source>
</evidence>
<dbReference type="Gene3D" id="1.10.287.830">
    <property type="entry name" value="putative peptidase helix hairpin domain like"/>
    <property type="match status" value="1"/>
</dbReference>
<dbReference type="AlphaFoldDB" id="A0A2U1DBV5"/>
<comment type="cofactor">
    <cofactor evidence="6">
        <name>Zn(2+)</name>
        <dbReference type="ChEBI" id="CHEBI:29105"/>
    </cofactor>
    <text evidence="6">Binds 1 zinc ion.</text>
</comment>
<dbReference type="GO" id="GO:0046872">
    <property type="term" value="F:metal ion binding"/>
    <property type="evidence" value="ECO:0007669"/>
    <property type="project" value="UniProtKB-UniRule"/>
</dbReference>
<keyword evidence="5 6" id="KW-0482">Metalloprotease</keyword>
<dbReference type="Gene3D" id="1.10.1370.20">
    <property type="entry name" value="Oligoendopeptidase f, C-terminal domain"/>
    <property type="match status" value="1"/>
</dbReference>
<evidence type="ECO:0000256" key="2">
    <source>
        <dbReference type="ARBA" id="ARBA00022723"/>
    </source>
</evidence>
<feature type="domain" description="Oligopeptidase F N-terminal" evidence="8">
    <location>
        <begin position="113"/>
        <end position="181"/>
    </location>
</feature>
<dbReference type="InterPro" id="IPR045090">
    <property type="entry name" value="Pept_M3A_M3B"/>
</dbReference>
<dbReference type="SUPFAM" id="SSF55486">
    <property type="entry name" value="Metalloproteases ('zincins'), catalytic domain"/>
    <property type="match status" value="1"/>
</dbReference>
<evidence type="ECO:0000256" key="3">
    <source>
        <dbReference type="ARBA" id="ARBA00022801"/>
    </source>
</evidence>
<reference evidence="9 10" key="1">
    <citation type="submission" date="2018-04" db="EMBL/GenBank/DDBJ databases">
        <title>Genomic Encyclopedia of Type Strains, Phase IV (KMG-IV): sequencing the most valuable type-strain genomes for metagenomic binning, comparative biology and taxonomic classification.</title>
        <authorList>
            <person name="Goeker M."/>
        </authorList>
    </citation>
    <scope>NUCLEOTIDE SEQUENCE [LARGE SCALE GENOMIC DNA]</scope>
    <source>
        <strain evidence="9 10">DSM 28795</strain>
    </source>
</reference>
<dbReference type="PANTHER" id="PTHR11804:SF84">
    <property type="entry name" value="SACCHAROLYSIN"/>
    <property type="match status" value="1"/>
</dbReference>
<dbReference type="Pfam" id="PF01432">
    <property type="entry name" value="Peptidase_M3"/>
    <property type="match status" value="1"/>
</dbReference>
<dbReference type="GO" id="GO:0004222">
    <property type="term" value="F:metalloendopeptidase activity"/>
    <property type="evidence" value="ECO:0007669"/>
    <property type="project" value="UniProtKB-UniRule"/>
</dbReference>
<keyword evidence="2 6" id="KW-0479">Metal-binding</keyword>
<comment type="caution">
    <text evidence="9">The sequence shown here is derived from an EMBL/GenBank/DDBJ whole genome shotgun (WGS) entry which is preliminary data.</text>
</comment>
<comment type="function">
    <text evidence="6">Has oligopeptidase activity and degrades a variety of small bioactive peptides.</text>
</comment>
<dbReference type="InterPro" id="IPR042088">
    <property type="entry name" value="OligoPept_F_C"/>
</dbReference>
<dbReference type="GO" id="GO:0006518">
    <property type="term" value="P:peptide metabolic process"/>
    <property type="evidence" value="ECO:0007669"/>
    <property type="project" value="TreeGrafter"/>
</dbReference>
<dbReference type="Pfam" id="PF08439">
    <property type="entry name" value="Peptidase_M3_N"/>
    <property type="match status" value="1"/>
</dbReference>
<evidence type="ECO:0000256" key="4">
    <source>
        <dbReference type="ARBA" id="ARBA00022833"/>
    </source>
</evidence>
<accession>A0A2U1DBV5</accession>
<sequence length="595" mass="67165">MAQITRQAVPEELTWDLASIFASDDEFELAFQAVGQAAEALQQYQGQVGTSATALVTALQADLKLERQFEKVFVYAHQKYDQDTTNDQYAALNARVQSLYAQVSQATAFIQPEILAIPNEKLDQYLADPALKPYQHFLAVILQQKKHTLPADQEALLAGASDIFNASQQTFGALDNADIEFGTVTDENGQEVELTNGLYSILLQSQQGSVRQEAFDQLYDAYIGLKNTFASTLSANVKTHNFLAKTRHYQSARQAAVTPNQIPEEVYDTLTSSVNEHLPLLHRFVALRKQVLKLNDVHPYDLYVPLVEEIDYKVTYQEAQEIALKALAPLGEDYIAIVKKAFAQRWIDVVENKGKRSGAYSGGSYDTHPYILLNWQDTLDNVYTLVHEMGHSVHSYLTRHNQPYHYGDYPIFLAEIASTTNESLLTDYLLQTHTDPKFRAYVLNQYLDGFKGTVFRQTQFAEFEQWLHEQDAAGQALTADVMSEYYGQLNQKFYGPDLFPDEQIAYEWARIPHFYYNFYVYQYATGEAAATTLSDKILNQNGAKAYKTYLKAGSSANPLDVIQAAGVDMRSSAYLDQAFALFEARLTELETLLSH</sequence>
<evidence type="ECO:0000259" key="7">
    <source>
        <dbReference type="Pfam" id="PF01432"/>
    </source>
</evidence>
<dbReference type="InterPro" id="IPR001567">
    <property type="entry name" value="Pept_M3A_M3B_dom"/>
</dbReference>
<keyword evidence="4 6" id="KW-0862">Zinc</keyword>
<dbReference type="InterPro" id="IPR013647">
    <property type="entry name" value="OligopepF_N_dom"/>
</dbReference>
<protein>
    <recommendedName>
        <fullName evidence="6">Oligopeptidase F</fullName>
        <ecNumber evidence="6">3.4.24.-</ecNumber>
    </recommendedName>
</protein>
<dbReference type="NCBIfam" id="TIGR00181">
    <property type="entry name" value="pepF"/>
    <property type="match status" value="1"/>
</dbReference>
<dbReference type="Gene3D" id="1.20.140.70">
    <property type="entry name" value="Oligopeptidase f, N-terminal domain"/>
    <property type="match status" value="1"/>
</dbReference>
<evidence type="ECO:0000313" key="10">
    <source>
        <dbReference type="Proteomes" id="UP000245433"/>
    </source>
</evidence>
<dbReference type="PANTHER" id="PTHR11804">
    <property type="entry name" value="PROTEASE M3 THIMET OLIGOPEPTIDASE-RELATED"/>
    <property type="match status" value="1"/>
</dbReference>
<dbReference type="EC" id="3.4.24.-" evidence="6"/>
<dbReference type="EMBL" id="QEKT01000003">
    <property type="protein sequence ID" value="PVY85079.1"/>
    <property type="molecule type" value="Genomic_DNA"/>
</dbReference>
<feature type="domain" description="Peptidase M3A/M3B catalytic" evidence="7">
    <location>
        <begin position="202"/>
        <end position="580"/>
    </location>
</feature>
<evidence type="ECO:0000256" key="5">
    <source>
        <dbReference type="ARBA" id="ARBA00023049"/>
    </source>
</evidence>
<proteinExistence type="inferred from homology"/>
<dbReference type="RefSeq" id="WP_089938438.1">
    <property type="nucleotide sequence ID" value="NZ_CAKOEX010000003.1"/>
</dbReference>
<dbReference type="Proteomes" id="UP000245433">
    <property type="component" value="Unassembled WGS sequence"/>
</dbReference>
<name>A0A2U1DBV5_9LACO</name>
<organism evidence="9 10">
    <name type="scientific">Convivina intestini</name>
    <dbReference type="NCBI Taxonomy" id="1505726"/>
    <lineage>
        <taxon>Bacteria</taxon>
        <taxon>Bacillati</taxon>
        <taxon>Bacillota</taxon>
        <taxon>Bacilli</taxon>
        <taxon>Lactobacillales</taxon>
        <taxon>Lactobacillaceae</taxon>
        <taxon>Convivina</taxon>
    </lineage>
</organism>
<comment type="similarity">
    <text evidence="6">Belongs to the peptidase M3B family.</text>
</comment>
<dbReference type="GO" id="GO:0006508">
    <property type="term" value="P:proteolysis"/>
    <property type="evidence" value="ECO:0007669"/>
    <property type="project" value="UniProtKB-KW"/>
</dbReference>
<evidence type="ECO:0000313" key="9">
    <source>
        <dbReference type="EMBL" id="PVY85079.1"/>
    </source>
</evidence>
<evidence type="ECO:0000259" key="8">
    <source>
        <dbReference type="Pfam" id="PF08439"/>
    </source>
</evidence>